<dbReference type="EMBL" id="KZ825596">
    <property type="protein sequence ID" value="PYI26455.1"/>
    <property type="molecule type" value="Genomic_DNA"/>
</dbReference>
<dbReference type="InterPro" id="IPR036864">
    <property type="entry name" value="Zn2-C6_fun-type_DNA-bd_sf"/>
</dbReference>
<dbReference type="PANTHER" id="PTHR36206:SF16">
    <property type="entry name" value="TRANSCRIPTION FACTOR DOMAIN-CONTAINING PROTEIN-RELATED"/>
    <property type="match status" value="1"/>
</dbReference>
<gene>
    <name evidence="8" type="ORF">BP00DRAFT_355899</name>
</gene>
<dbReference type="Pfam" id="PF11951">
    <property type="entry name" value="Fungal_trans_2"/>
    <property type="match status" value="1"/>
</dbReference>
<proteinExistence type="predicted"/>
<dbReference type="Pfam" id="PF00172">
    <property type="entry name" value="Zn_clus"/>
    <property type="match status" value="1"/>
</dbReference>
<evidence type="ECO:0000256" key="3">
    <source>
        <dbReference type="ARBA" id="ARBA00023015"/>
    </source>
</evidence>
<feature type="domain" description="Zn(2)-C6 fungal-type" evidence="7">
    <location>
        <begin position="18"/>
        <end position="46"/>
    </location>
</feature>
<dbReference type="AlphaFoldDB" id="A0A2V5HPM7"/>
<accession>A0A2V5HPM7</accession>
<keyword evidence="9" id="KW-1185">Reference proteome</keyword>
<dbReference type="SMART" id="SM00066">
    <property type="entry name" value="GAL4"/>
    <property type="match status" value="1"/>
</dbReference>
<name>A0A2V5HPM7_9EURO</name>
<dbReference type="InterPro" id="IPR021858">
    <property type="entry name" value="Fun_TF"/>
</dbReference>
<keyword evidence="6" id="KW-0539">Nucleus</keyword>
<evidence type="ECO:0000256" key="2">
    <source>
        <dbReference type="ARBA" id="ARBA00022833"/>
    </source>
</evidence>
<reference evidence="8 9" key="1">
    <citation type="submission" date="2018-02" db="EMBL/GenBank/DDBJ databases">
        <title>The genomes of Aspergillus section Nigri reveals drivers in fungal speciation.</title>
        <authorList>
            <consortium name="DOE Joint Genome Institute"/>
            <person name="Vesth T.C."/>
            <person name="Nybo J."/>
            <person name="Theobald S."/>
            <person name="Brandl J."/>
            <person name="Frisvad J.C."/>
            <person name="Nielsen K.F."/>
            <person name="Lyhne E.K."/>
            <person name="Kogle M.E."/>
            <person name="Kuo A."/>
            <person name="Riley R."/>
            <person name="Clum A."/>
            <person name="Nolan M."/>
            <person name="Lipzen A."/>
            <person name="Salamov A."/>
            <person name="Henrissat B."/>
            <person name="Wiebenga A."/>
            <person name="De vries R.P."/>
            <person name="Grigoriev I.V."/>
            <person name="Mortensen U.H."/>
            <person name="Andersen M.R."/>
            <person name="Baker S.E."/>
        </authorList>
    </citation>
    <scope>NUCLEOTIDE SEQUENCE [LARGE SCALE GENOMIC DNA]</scope>
    <source>
        <strain evidence="8 9">CBS 114.80</strain>
    </source>
</reference>
<evidence type="ECO:0000313" key="9">
    <source>
        <dbReference type="Proteomes" id="UP000248817"/>
    </source>
</evidence>
<dbReference type="GO" id="GO:0009893">
    <property type="term" value="P:positive regulation of metabolic process"/>
    <property type="evidence" value="ECO:0007669"/>
    <property type="project" value="UniProtKB-ARBA"/>
</dbReference>
<keyword evidence="2" id="KW-0862">Zinc</keyword>
<dbReference type="SUPFAM" id="SSF57701">
    <property type="entry name" value="Zn2/Cys6 DNA-binding domain"/>
    <property type="match status" value="1"/>
</dbReference>
<dbReference type="GO" id="GO:0003677">
    <property type="term" value="F:DNA binding"/>
    <property type="evidence" value="ECO:0007669"/>
    <property type="project" value="UniProtKB-KW"/>
</dbReference>
<dbReference type="Proteomes" id="UP000248817">
    <property type="component" value="Unassembled WGS sequence"/>
</dbReference>
<evidence type="ECO:0000256" key="1">
    <source>
        <dbReference type="ARBA" id="ARBA00022723"/>
    </source>
</evidence>
<evidence type="ECO:0000256" key="5">
    <source>
        <dbReference type="ARBA" id="ARBA00023163"/>
    </source>
</evidence>
<dbReference type="PROSITE" id="PS00463">
    <property type="entry name" value="ZN2_CY6_FUNGAL_1"/>
    <property type="match status" value="1"/>
</dbReference>
<dbReference type="PANTHER" id="PTHR36206">
    <property type="entry name" value="ASPERCRYPTIN BIOSYNTHESIS CLUSTER-SPECIFIC TRANSCRIPTION REGULATOR ATNN-RELATED"/>
    <property type="match status" value="1"/>
</dbReference>
<keyword evidence="3" id="KW-0805">Transcription regulation</keyword>
<keyword evidence="5" id="KW-0804">Transcription</keyword>
<dbReference type="Gene3D" id="4.10.240.10">
    <property type="entry name" value="Zn(2)-C6 fungal-type DNA-binding domain"/>
    <property type="match status" value="1"/>
</dbReference>
<dbReference type="GO" id="GO:0000981">
    <property type="term" value="F:DNA-binding transcription factor activity, RNA polymerase II-specific"/>
    <property type="evidence" value="ECO:0007669"/>
    <property type="project" value="InterPro"/>
</dbReference>
<dbReference type="InterPro" id="IPR001138">
    <property type="entry name" value="Zn2Cys6_DnaBD"/>
</dbReference>
<evidence type="ECO:0000256" key="4">
    <source>
        <dbReference type="ARBA" id="ARBA00023125"/>
    </source>
</evidence>
<evidence type="ECO:0000313" key="8">
    <source>
        <dbReference type="EMBL" id="PYI26455.1"/>
    </source>
</evidence>
<keyword evidence="4" id="KW-0238">DNA-binding</keyword>
<dbReference type="GO" id="GO:0008270">
    <property type="term" value="F:zinc ion binding"/>
    <property type="evidence" value="ECO:0007669"/>
    <property type="project" value="InterPro"/>
</dbReference>
<dbReference type="InterPro" id="IPR052360">
    <property type="entry name" value="Transcr_Regulatory_Proteins"/>
</dbReference>
<keyword evidence="1" id="KW-0479">Metal-binding</keyword>
<evidence type="ECO:0000259" key="7">
    <source>
        <dbReference type="PROSITE" id="PS50048"/>
    </source>
</evidence>
<organism evidence="8 9">
    <name type="scientific">Aspergillus indologenus CBS 114.80</name>
    <dbReference type="NCBI Taxonomy" id="1450541"/>
    <lineage>
        <taxon>Eukaryota</taxon>
        <taxon>Fungi</taxon>
        <taxon>Dikarya</taxon>
        <taxon>Ascomycota</taxon>
        <taxon>Pezizomycotina</taxon>
        <taxon>Eurotiomycetes</taxon>
        <taxon>Eurotiomycetidae</taxon>
        <taxon>Eurotiales</taxon>
        <taxon>Aspergillaceae</taxon>
        <taxon>Aspergillus</taxon>
        <taxon>Aspergillus subgen. Circumdati</taxon>
    </lineage>
</organism>
<protein>
    <recommendedName>
        <fullName evidence="7">Zn(2)-C6 fungal-type domain-containing protein</fullName>
    </recommendedName>
</protein>
<sequence length="548" mass="61175">MQAKSGRQRARTTRSRTGCRTCRARRIKCDETPGRCQNCTIAGWPCEGSDLNRLPGKATYSAQDAALLPSVAAQFPWTITSDEKRCLSFLWHHQIPTSVVVSGVSDLFSPQNLVGQLSAVEPAVYHALVALTAINHQVHEAGIAIPGQSLSSKWHHFALEQSLRSFALLKHRPASQDPRLRQVILVCCLLFVLMELASARYDDANTHLQAGLKILNEEAPSSLFIDSTLSDAFLYLESHSAFHGVHQPFRELDAQFARLETFEVQLQSFRDVEHARRALNPLVPTIFRLLEQCWSLSETDLARQYGVLQPKQQRLLSCLTQVRSHFDDFLTTHPYFTDRERRSADVVQLSLQTFTLTLKTCLHGPWDPALHPLRPEFEDLMAKTVALNAQMGMRPQFTPDGILCAALSFLALRCPDHRIRLQAIAVLRASPRAEGYYNGLVVAEFAISGLKLELTHSTSGSIKQDTGQQRLRFEKSPCPQGRTVEELLGLQQDEHLLGSIATLRGASDWLSNQSGGQVQTECSEIGGHQVWYLSRSNPGRLTRGEGAR</sequence>
<evidence type="ECO:0000256" key="6">
    <source>
        <dbReference type="ARBA" id="ARBA00023242"/>
    </source>
</evidence>
<dbReference type="CDD" id="cd00067">
    <property type="entry name" value="GAL4"/>
    <property type="match status" value="1"/>
</dbReference>
<dbReference type="PROSITE" id="PS50048">
    <property type="entry name" value="ZN2_CY6_FUNGAL_2"/>
    <property type="match status" value="1"/>
</dbReference>